<keyword evidence="1 2" id="KW-0344">Guanine-nucleotide releasing factor</keyword>
<accession>A0AAN7GAA6</accession>
<proteinExistence type="predicted"/>
<feature type="compositionally biased region" description="Low complexity" evidence="3">
    <location>
        <begin position="561"/>
        <end position="573"/>
    </location>
</feature>
<feature type="region of interest" description="Disordered" evidence="3">
    <location>
        <begin position="44"/>
        <end position="74"/>
    </location>
</feature>
<feature type="compositionally biased region" description="Basic and acidic residues" evidence="3">
    <location>
        <begin position="44"/>
        <end position="53"/>
    </location>
</feature>
<evidence type="ECO:0000256" key="2">
    <source>
        <dbReference type="PROSITE-ProRule" id="PRU00663"/>
    </source>
</evidence>
<dbReference type="Gene3D" id="1.20.58.2010">
    <property type="entry name" value="PRONE domain, subdomain 1"/>
    <property type="match status" value="2"/>
</dbReference>
<protein>
    <recommendedName>
        <fullName evidence="4">PRONE domain-containing protein</fullName>
    </recommendedName>
</protein>
<dbReference type="AlphaFoldDB" id="A0AAN7GAA6"/>
<dbReference type="InterPro" id="IPR005512">
    <property type="entry name" value="PRONE_dom"/>
</dbReference>
<sequence>MMMRRKLACCTRDRDASFDLDEHEIVMTYNGLETCILNNQSYENESRTSREDGFPTDSLDEDYSSCSSSKDAFGSFSSKRLSLKREDNDREEMDDWDITGCSQNFYVKEKPIYTVKSFDVETMKEKFAKLLLGEDVTGGNNGISTALALSNSILNLAASVFGELWKLEPLPEERKIRWRREMDWLVSPTNYMVELVPAKQSGADGCTLEVAFPLILHLLAIGLYILSTPIDVGSPFVSFLITWEQIMTPKARADIHMNVPALQKLDSILIEALDTMVNNEFWYTEGGSRDEGRSKSERPSKRWWLPYPQVPRSGLSESEKKKLIYQGRIVHQVLKAAKSINENVLLEMPVPTIIGDALSKSGRANLGDELYKVITSELSSPEEMLKSLNLKSKHHTLDCINRLEAAAFVWKDKTLARASYKSPVRTSWSFKKDPMSEFDKTEALLNRAEILIQHLKHSYPNLPQTFLNATKVQYGKDVGHAVLEAYSRVLVNLAFSILSRIQDILQEDAMYDPNSPAVPCCFPGIKCSDFLDSPWVITHRVRRSLVDQMNNGDRRFSSPFTITTSDSETSLSSEPKTTTSVATTPSRSRVWCIGKEACVGVSPTGFP</sequence>
<comment type="caution">
    <text evidence="5">The sequence shown here is derived from an EMBL/GenBank/DDBJ whole genome shotgun (WGS) entry which is preliminary data.</text>
</comment>
<evidence type="ECO:0000256" key="3">
    <source>
        <dbReference type="SAM" id="MobiDB-lite"/>
    </source>
</evidence>
<dbReference type="PANTHER" id="PTHR33101:SF2">
    <property type="entry name" value="ROP GUANINE NUCLEOTIDE EXCHANGE FACTOR 14"/>
    <property type="match status" value="1"/>
</dbReference>
<evidence type="ECO:0000313" key="5">
    <source>
        <dbReference type="EMBL" id="KAK4741266.1"/>
    </source>
</evidence>
<dbReference type="FunFam" id="1.20.58.2010:FF:000001">
    <property type="entry name" value="Rop guanine nucleotide exchange factor 14"/>
    <property type="match status" value="1"/>
</dbReference>
<dbReference type="PROSITE" id="PS51334">
    <property type="entry name" value="PRONE"/>
    <property type="match status" value="1"/>
</dbReference>
<dbReference type="GO" id="GO:0005085">
    <property type="term" value="F:guanyl-nucleotide exchange factor activity"/>
    <property type="evidence" value="ECO:0007669"/>
    <property type="project" value="UniProtKB-UniRule"/>
</dbReference>
<keyword evidence="6" id="KW-1185">Reference proteome</keyword>
<feature type="domain" description="PRONE" evidence="4">
    <location>
        <begin position="110"/>
        <end position="518"/>
    </location>
</feature>
<dbReference type="Proteomes" id="UP001345219">
    <property type="component" value="Chromosome 19"/>
</dbReference>
<organism evidence="5 6">
    <name type="scientific">Trapa incisa</name>
    <dbReference type="NCBI Taxonomy" id="236973"/>
    <lineage>
        <taxon>Eukaryota</taxon>
        <taxon>Viridiplantae</taxon>
        <taxon>Streptophyta</taxon>
        <taxon>Embryophyta</taxon>
        <taxon>Tracheophyta</taxon>
        <taxon>Spermatophyta</taxon>
        <taxon>Magnoliopsida</taxon>
        <taxon>eudicotyledons</taxon>
        <taxon>Gunneridae</taxon>
        <taxon>Pentapetalae</taxon>
        <taxon>rosids</taxon>
        <taxon>malvids</taxon>
        <taxon>Myrtales</taxon>
        <taxon>Lythraceae</taxon>
        <taxon>Trapa</taxon>
    </lineage>
</organism>
<evidence type="ECO:0000256" key="1">
    <source>
        <dbReference type="ARBA" id="ARBA00022658"/>
    </source>
</evidence>
<evidence type="ECO:0000313" key="6">
    <source>
        <dbReference type="Proteomes" id="UP001345219"/>
    </source>
</evidence>
<dbReference type="InterPro" id="IPR038937">
    <property type="entry name" value="RopGEF"/>
</dbReference>
<feature type="compositionally biased region" description="Low complexity" evidence="3">
    <location>
        <begin position="64"/>
        <end position="74"/>
    </location>
</feature>
<gene>
    <name evidence="5" type="ORF">SAY87_024854</name>
</gene>
<dbReference type="EMBL" id="JAXIOK010000024">
    <property type="protein sequence ID" value="KAK4741266.1"/>
    <property type="molecule type" value="Genomic_DNA"/>
</dbReference>
<feature type="region of interest" description="Disordered" evidence="3">
    <location>
        <begin position="556"/>
        <end position="582"/>
    </location>
</feature>
<dbReference type="Pfam" id="PF03759">
    <property type="entry name" value="PRONE"/>
    <property type="match status" value="2"/>
</dbReference>
<dbReference type="PANTHER" id="PTHR33101">
    <property type="entry name" value="ROP GUANINE NUCLEOTIDE EXCHANGE FACTOR 1"/>
    <property type="match status" value="1"/>
</dbReference>
<name>A0AAN7GAA6_9MYRT</name>
<reference evidence="5 6" key="1">
    <citation type="journal article" date="2023" name="Hortic Res">
        <title>Pangenome of water caltrop reveals structural variations and asymmetric subgenome divergence after allopolyploidization.</title>
        <authorList>
            <person name="Zhang X."/>
            <person name="Chen Y."/>
            <person name="Wang L."/>
            <person name="Yuan Y."/>
            <person name="Fang M."/>
            <person name="Shi L."/>
            <person name="Lu R."/>
            <person name="Comes H.P."/>
            <person name="Ma Y."/>
            <person name="Chen Y."/>
            <person name="Huang G."/>
            <person name="Zhou Y."/>
            <person name="Zheng Z."/>
            <person name="Qiu Y."/>
        </authorList>
    </citation>
    <scope>NUCLEOTIDE SEQUENCE [LARGE SCALE GENOMIC DNA]</scope>
    <source>
        <tissue evidence="5">Roots</tissue>
    </source>
</reference>
<evidence type="ECO:0000259" key="4">
    <source>
        <dbReference type="PROSITE" id="PS51334"/>
    </source>
</evidence>